<reference evidence="3" key="1">
    <citation type="submission" date="2016-10" db="EMBL/GenBank/DDBJ databases">
        <authorList>
            <person name="Varghese N."/>
            <person name="Submissions S."/>
        </authorList>
    </citation>
    <scope>NUCLEOTIDE SEQUENCE [LARGE SCALE GENOMIC DNA]</scope>
    <source>
        <strain evidence="3">CGMCC 1.9150</strain>
    </source>
</reference>
<organism evidence="2 3">
    <name type="scientific">Halomonas daqiaonensis</name>
    <dbReference type="NCBI Taxonomy" id="650850"/>
    <lineage>
        <taxon>Bacteria</taxon>
        <taxon>Pseudomonadati</taxon>
        <taxon>Pseudomonadota</taxon>
        <taxon>Gammaproteobacteria</taxon>
        <taxon>Oceanospirillales</taxon>
        <taxon>Halomonadaceae</taxon>
        <taxon>Halomonas</taxon>
    </lineage>
</organism>
<dbReference type="STRING" id="650850.SAMN04488129_12313"/>
<name>A0A1H7V4S4_9GAMM</name>
<evidence type="ECO:0000313" key="3">
    <source>
        <dbReference type="Proteomes" id="UP000198807"/>
    </source>
</evidence>
<protein>
    <submittedName>
        <fullName evidence="2">Uncharacterized protein</fullName>
    </submittedName>
</protein>
<keyword evidence="3" id="KW-1185">Reference proteome</keyword>
<dbReference type="AlphaFoldDB" id="A0A1H7V4S4"/>
<sequence length="493" mass="57575">MATHSITVERRDSLHLKVSRVLREETSHRLDVFLFVPAELSLSPNVLSEEAFYHGAIHVKRTYYSDRHRLPLVMSRLAGKRLDADQYRLGLSLYAYQYVVALERSTQSLVEPLRRVRRVEKRGDDKAAKTQAPSPAGTTEDDEEAEQLRTRLEETADLALGILGRLRRQEPSDESLHRYYANIDNYLSWFTEQNLLALIAHLPRGTGYRAIRERLLAICREEVEHRRAQEYNSERVIRDPTRMSNKMHLLRRLIEHPVTLKQRSQELGGGEEKAVKGLATAVVMVFVTLGLLQAREALGDITALFVLALAVIYALREVFKDDLRITLWRWLRRGRPKWRRRYLDPTSNAVLGRQLEWFDYHRYAHLDEQIRRVRKRNLAQREEVVLHYRSSSRMSPTRFLSGYDRTRETLTLDLSTLARLMDKGSHHIYRLEEKGQVVREAVEKRHLINLVIREVEGDGTPLLQRWKIVMSRSRIVDVELVHEEGNEAEEGTR</sequence>
<gene>
    <name evidence="2" type="ORF">SAMN04488129_12313</name>
</gene>
<feature type="region of interest" description="Disordered" evidence="1">
    <location>
        <begin position="120"/>
        <end position="146"/>
    </location>
</feature>
<evidence type="ECO:0000313" key="2">
    <source>
        <dbReference type="EMBL" id="SEM04173.1"/>
    </source>
</evidence>
<dbReference type="RefSeq" id="WP_089715320.1">
    <property type="nucleotide sequence ID" value="NZ_FOBC01000023.1"/>
</dbReference>
<accession>A0A1H7V4S4</accession>
<dbReference type="OrthoDB" id="6209688at2"/>
<dbReference type="Proteomes" id="UP000198807">
    <property type="component" value="Unassembled WGS sequence"/>
</dbReference>
<dbReference type="EMBL" id="FOBC01000023">
    <property type="protein sequence ID" value="SEM04173.1"/>
    <property type="molecule type" value="Genomic_DNA"/>
</dbReference>
<evidence type="ECO:0000256" key="1">
    <source>
        <dbReference type="SAM" id="MobiDB-lite"/>
    </source>
</evidence>
<proteinExistence type="predicted"/>